<evidence type="ECO:0000313" key="1">
    <source>
        <dbReference type="EMBL" id="KAK3760466.1"/>
    </source>
</evidence>
<comment type="caution">
    <text evidence="1">The sequence shown here is derived from an EMBL/GenBank/DDBJ whole genome shotgun (WGS) entry which is preliminary data.</text>
</comment>
<keyword evidence="2" id="KW-1185">Reference proteome</keyword>
<sequence>MLIHPVNSDLRKNGHVDSPCQQLLVILLAASDRPLILLVLVSYKDSDGSGDDVDDNHLDIRVTVVMTLMTTVRDSGDSDDDVDDNR</sequence>
<reference evidence="1" key="1">
    <citation type="journal article" date="2023" name="G3 (Bethesda)">
        <title>A reference genome for the long-term kleptoplast-retaining sea slug Elysia crispata morphotype clarki.</title>
        <authorList>
            <person name="Eastman K.E."/>
            <person name="Pendleton A.L."/>
            <person name="Shaikh M.A."/>
            <person name="Suttiyut T."/>
            <person name="Ogas R."/>
            <person name="Tomko P."/>
            <person name="Gavelis G."/>
            <person name="Widhalm J.R."/>
            <person name="Wisecaver J.H."/>
        </authorList>
    </citation>
    <scope>NUCLEOTIDE SEQUENCE</scope>
    <source>
        <strain evidence="1">ECLA1</strain>
    </source>
</reference>
<organism evidence="1 2">
    <name type="scientific">Elysia crispata</name>
    <name type="common">lettuce slug</name>
    <dbReference type="NCBI Taxonomy" id="231223"/>
    <lineage>
        <taxon>Eukaryota</taxon>
        <taxon>Metazoa</taxon>
        <taxon>Spiralia</taxon>
        <taxon>Lophotrochozoa</taxon>
        <taxon>Mollusca</taxon>
        <taxon>Gastropoda</taxon>
        <taxon>Heterobranchia</taxon>
        <taxon>Euthyneura</taxon>
        <taxon>Panpulmonata</taxon>
        <taxon>Sacoglossa</taxon>
        <taxon>Placobranchoidea</taxon>
        <taxon>Plakobranchidae</taxon>
        <taxon>Elysia</taxon>
    </lineage>
</organism>
<accession>A0AAE0Z1P2</accession>
<dbReference type="AlphaFoldDB" id="A0AAE0Z1P2"/>
<proteinExistence type="predicted"/>
<dbReference type="Proteomes" id="UP001283361">
    <property type="component" value="Unassembled WGS sequence"/>
</dbReference>
<protein>
    <submittedName>
        <fullName evidence="1">Uncharacterized protein</fullName>
    </submittedName>
</protein>
<gene>
    <name evidence="1" type="ORF">RRG08_011178</name>
</gene>
<name>A0AAE0Z1P2_9GAST</name>
<evidence type="ECO:0000313" key="2">
    <source>
        <dbReference type="Proteomes" id="UP001283361"/>
    </source>
</evidence>
<dbReference type="EMBL" id="JAWDGP010004981">
    <property type="protein sequence ID" value="KAK3760466.1"/>
    <property type="molecule type" value="Genomic_DNA"/>
</dbReference>